<dbReference type="Proteomes" id="UP000683360">
    <property type="component" value="Unassembled WGS sequence"/>
</dbReference>
<sequence>MYRESGYNGYMHGEVGLQWLHTWESQVTMVTCMGKSGYNGYMHGESGYNGYIHGESGYNGYIHGEFGYNGYMHGEIGYNGYMHGEIGYNGYMHGEFGYNGYMHGEIGYNGYMYGKIRLQWLHAWRIRLQWLHTCLGNQVTMVTFIGKSGYNVDKTLNYSKECSQAKCDSVIGLDMNINKVLLLREFNNLTKLVLRLLCYT</sequence>
<protein>
    <submittedName>
        <fullName evidence="1">Uncharacterized protein</fullName>
    </submittedName>
</protein>
<reference evidence="1" key="1">
    <citation type="submission" date="2021-03" db="EMBL/GenBank/DDBJ databases">
        <authorList>
            <person name="Bekaert M."/>
        </authorList>
    </citation>
    <scope>NUCLEOTIDE SEQUENCE</scope>
</reference>
<accession>A0A8S3TT17</accession>
<evidence type="ECO:0000313" key="1">
    <source>
        <dbReference type="EMBL" id="CAG2236981.1"/>
    </source>
</evidence>
<gene>
    <name evidence="1" type="ORF">MEDL_49489</name>
</gene>
<dbReference type="EMBL" id="CAJPWZ010002371">
    <property type="protein sequence ID" value="CAG2236981.1"/>
    <property type="molecule type" value="Genomic_DNA"/>
</dbReference>
<evidence type="ECO:0000313" key="2">
    <source>
        <dbReference type="Proteomes" id="UP000683360"/>
    </source>
</evidence>
<keyword evidence="2" id="KW-1185">Reference proteome</keyword>
<name>A0A8S3TT17_MYTED</name>
<comment type="caution">
    <text evidence="1">The sequence shown here is derived from an EMBL/GenBank/DDBJ whole genome shotgun (WGS) entry which is preliminary data.</text>
</comment>
<proteinExistence type="predicted"/>
<dbReference type="OrthoDB" id="10221643at2759"/>
<dbReference type="AlphaFoldDB" id="A0A8S3TT17"/>
<organism evidence="1 2">
    <name type="scientific">Mytilus edulis</name>
    <name type="common">Blue mussel</name>
    <dbReference type="NCBI Taxonomy" id="6550"/>
    <lineage>
        <taxon>Eukaryota</taxon>
        <taxon>Metazoa</taxon>
        <taxon>Spiralia</taxon>
        <taxon>Lophotrochozoa</taxon>
        <taxon>Mollusca</taxon>
        <taxon>Bivalvia</taxon>
        <taxon>Autobranchia</taxon>
        <taxon>Pteriomorphia</taxon>
        <taxon>Mytilida</taxon>
        <taxon>Mytiloidea</taxon>
        <taxon>Mytilidae</taxon>
        <taxon>Mytilinae</taxon>
        <taxon>Mytilus</taxon>
    </lineage>
</organism>